<dbReference type="PROSITE" id="PS50861">
    <property type="entry name" value="AA_TRNA_LIGASE_II_GLYAB"/>
    <property type="match status" value="1"/>
</dbReference>
<keyword evidence="6 9" id="KW-0648">Protein biosynthesis</keyword>
<evidence type="ECO:0000256" key="2">
    <source>
        <dbReference type="ARBA" id="ARBA00011209"/>
    </source>
</evidence>
<dbReference type="GO" id="GO:0004820">
    <property type="term" value="F:glycine-tRNA ligase activity"/>
    <property type="evidence" value="ECO:0007669"/>
    <property type="project" value="UniProtKB-UniRule"/>
</dbReference>
<gene>
    <name evidence="9 10" type="primary">glyQ</name>
    <name evidence="10" type="ORF">H4O21_22275</name>
</gene>
<dbReference type="Gene3D" id="1.20.58.180">
    <property type="entry name" value="Class II aaRS and biotin synthetases, domain 2"/>
    <property type="match status" value="1"/>
</dbReference>
<dbReference type="PANTHER" id="PTHR30075:SF2">
    <property type="entry name" value="GLYCINE--TRNA LIGASE, CHLOROPLASTIC_MITOCHONDRIAL 2"/>
    <property type="match status" value="1"/>
</dbReference>
<keyword evidence="11" id="KW-1185">Reference proteome</keyword>
<comment type="catalytic activity">
    <reaction evidence="8 9">
        <text>tRNA(Gly) + glycine + ATP = glycyl-tRNA(Gly) + AMP + diphosphate</text>
        <dbReference type="Rhea" id="RHEA:16013"/>
        <dbReference type="Rhea" id="RHEA-COMP:9664"/>
        <dbReference type="Rhea" id="RHEA-COMP:9683"/>
        <dbReference type="ChEBI" id="CHEBI:30616"/>
        <dbReference type="ChEBI" id="CHEBI:33019"/>
        <dbReference type="ChEBI" id="CHEBI:57305"/>
        <dbReference type="ChEBI" id="CHEBI:78442"/>
        <dbReference type="ChEBI" id="CHEBI:78522"/>
        <dbReference type="ChEBI" id="CHEBI:456215"/>
        <dbReference type="EC" id="6.1.1.14"/>
    </reaction>
</comment>
<dbReference type="SUPFAM" id="SSF55681">
    <property type="entry name" value="Class II aaRS and biotin synthetases"/>
    <property type="match status" value="1"/>
</dbReference>
<dbReference type="HAMAP" id="MF_00254">
    <property type="entry name" value="Gly_tRNA_synth_alpha"/>
    <property type="match status" value="1"/>
</dbReference>
<dbReference type="GO" id="GO:0005524">
    <property type="term" value="F:ATP binding"/>
    <property type="evidence" value="ECO:0007669"/>
    <property type="project" value="UniProtKB-UniRule"/>
</dbReference>
<comment type="subcellular location">
    <subcellularLocation>
        <location evidence="9">Cytoplasm</location>
    </subcellularLocation>
</comment>
<dbReference type="Gene3D" id="3.30.930.10">
    <property type="entry name" value="Bira Bifunctional Protein, Domain 2"/>
    <property type="match status" value="1"/>
</dbReference>
<evidence type="ECO:0000256" key="3">
    <source>
        <dbReference type="ARBA" id="ARBA00022598"/>
    </source>
</evidence>
<evidence type="ECO:0000256" key="7">
    <source>
        <dbReference type="ARBA" id="ARBA00023146"/>
    </source>
</evidence>
<dbReference type="InterPro" id="IPR045864">
    <property type="entry name" value="aa-tRNA-synth_II/BPL/LPL"/>
</dbReference>
<evidence type="ECO:0000256" key="1">
    <source>
        <dbReference type="ARBA" id="ARBA00008226"/>
    </source>
</evidence>
<dbReference type="GO" id="GO:0006426">
    <property type="term" value="P:glycyl-tRNA aminoacylation"/>
    <property type="evidence" value="ECO:0007669"/>
    <property type="project" value="UniProtKB-UniRule"/>
</dbReference>
<dbReference type="NCBIfam" id="TIGR00388">
    <property type="entry name" value="glyQ"/>
    <property type="match status" value="1"/>
</dbReference>
<evidence type="ECO:0000313" key="10">
    <source>
        <dbReference type="EMBL" id="MBB1489340.1"/>
    </source>
</evidence>
<evidence type="ECO:0000256" key="5">
    <source>
        <dbReference type="ARBA" id="ARBA00022840"/>
    </source>
</evidence>
<dbReference type="InterPro" id="IPR002310">
    <property type="entry name" value="Gly-tRNA_ligase_asu"/>
</dbReference>
<keyword evidence="3 9" id="KW-0436">Ligase</keyword>
<dbReference type="GO" id="GO:0005829">
    <property type="term" value="C:cytosol"/>
    <property type="evidence" value="ECO:0007669"/>
    <property type="project" value="TreeGrafter"/>
</dbReference>
<keyword evidence="4 9" id="KW-0547">Nucleotide-binding</keyword>
<dbReference type="AlphaFoldDB" id="A0A839IXC2"/>
<keyword evidence="7 9" id="KW-0030">Aminoacyl-tRNA synthetase</keyword>
<comment type="subunit">
    <text evidence="2 9">Tetramer of two alpha and two beta subunits.</text>
</comment>
<evidence type="ECO:0000256" key="8">
    <source>
        <dbReference type="ARBA" id="ARBA00047937"/>
    </source>
</evidence>
<comment type="similarity">
    <text evidence="1 9">Belongs to the class-II aminoacyl-tRNA synthetase family.</text>
</comment>
<dbReference type="EMBL" id="JACJFM010000051">
    <property type="protein sequence ID" value="MBB1489340.1"/>
    <property type="molecule type" value="Genomic_DNA"/>
</dbReference>
<evidence type="ECO:0000256" key="6">
    <source>
        <dbReference type="ARBA" id="ARBA00022917"/>
    </source>
</evidence>
<dbReference type="PRINTS" id="PR01044">
    <property type="entry name" value="TRNASYNTHGA"/>
</dbReference>
<dbReference type="InterPro" id="IPR006194">
    <property type="entry name" value="Gly-tRNA-synth_heterodimer"/>
</dbReference>
<keyword evidence="5 9" id="KW-0067">ATP-binding</keyword>
<dbReference type="CDD" id="cd00733">
    <property type="entry name" value="GlyRS_alpha_core"/>
    <property type="match status" value="1"/>
</dbReference>
<reference evidence="10 11" key="1">
    <citation type="submission" date="2020-08" db="EMBL/GenBank/DDBJ databases">
        <title>Oceanospirillum sp. nov. isolated from marine sediment.</title>
        <authorList>
            <person name="Ji X."/>
        </authorList>
    </citation>
    <scope>NUCLEOTIDE SEQUENCE [LARGE SCALE GENOMIC DNA]</scope>
    <source>
        <strain evidence="10 11">D5</strain>
    </source>
</reference>
<proteinExistence type="inferred from homology"/>
<comment type="caution">
    <text evidence="10">The sequence shown here is derived from an EMBL/GenBank/DDBJ whole genome shotgun (WGS) entry which is preliminary data.</text>
</comment>
<evidence type="ECO:0000256" key="4">
    <source>
        <dbReference type="ARBA" id="ARBA00022741"/>
    </source>
</evidence>
<dbReference type="FunFam" id="3.30.930.10:FF:000006">
    <property type="entry name" value="Glycine--tRNA ligase alpha subunit"/>
    <property type="match status" value="1"/>
</dbReference>
<sequence>MNQSTPDVKTFQGLILGLQQYWADQGCVVLQPLDMEVGAGTFHTATFLRSIGPETWNAAYVQPSRRPTDGRYGENPNRLQHYYQFQVVMKPSPSNLQELYLGSLQAMGIDTLEHDVRFVEDNWESPTLGAWGLGWEVWLNGMEVTQFTYFQQAGGIECYPVTGEITYGLERIAMYIQGVDSVYDLVWTIGPDGTPVTYRDVFHQNEVEQSTYNFEHADVPMLFKNFDHHESECQKLLALETPLPLPAYEQVLKASHTFNLLDARHAISVTERQRYILRVRTMARDVAHAYFNARMALGFPLAEDSIREEVMAQFKEEEA</sequence>
<protein>
    <recommendedName>
        <fullName evidence="9">Glycine--tRNA ligase alpha subunit</fullName>
        <ecNumber evidence="9">6.1.1.14</ecNumber>
    </recommendedName>
    <alternativeName>
        <fullName evidence="9">Glycyl-tRNA synthetase alpha subunit</fullName>
        <shortName evidence="9">GlyRS</shortName>
    </alternativeName>
</protein>
<dbReference type="Pfam" id="PF02091">
    <property type="entry name" value="tRNA-synt_2e"/>
    <property type="match status" value="1"/>
</dbReference>
<keyword evidence="9" id="KW-0963">Cytoplasm</keyword>
<dbReference type="NCBIfam" id="NF006827">
    <property type="entry name" value="PRK09348.1"/>
    <property type="match status" value="1"/>
</dbReference>
<evidence type="ECO:0000313" key="11">
    <source>
        <dbReference type="Proteomes" id="UP000565262"/>
    </source>
</evidence>
<dbReference type="EC" id="6.1.1.14" evidence="9"/>
<organism evidence="10 11">
    <name type="scientific">Oceanospirillum sediminis</name>
    <dbReference type="NCBI Taxonomy" id="2760088"/>
    <lineage>
        <taxon>Bacteria</taxon>
        <taxon>Pseudomonadati</taxon>
        <taxon>Pseudomonadota</taxon>
        <taxon>Gammaproteobacteria</taxon>
        <taxon>Oceanospirillales</taxon>
        <taxon>Oceanospirillaceae</taxon>
        <taxon>Oceanospirillum</taxon>
    </lineage>
</organism>
<dbReference type="Proteomes" id="UP000565262">
    <property type="component" value="Unassembled WGS sequence"/>
</dbReference>
<dbReference type="RefSeq" id="WP_182811401.1">
    <property type="nucleotide sequence ID" value="NZ_JACJFM010000051.1"/>
</dbReference>
<evidence type="ECO:0000256" key="9">
    <source>
        <dbReference type="HAMAP-Rule" id="MF_00254"/>
    </source>
</evidence>
<name>A0A839IXC2_9GAMM</name>
<dbReference type="PANTHER" id="PTHR30075">
    <property type="entry name" value="GLYCYL-TRNA SYNTHETASE"/>
    <property type="match status" value="1"/>
</dbReference>
<accession>A0A839IXC2</accession>